<evidence type="ECO:0000313" key="10">
    <source>
        <dbReference type="EMBL" id="GGC68220.1"/>
    </source>
</evidence>
<dbReference type="InterPro" id="IPR001789">
    <property type="entry name" value="Sig_transdc_resp-reg_receiver"/>
</dbReference>
<dbReference type="GO" id="GO:0000160">
    <property type="term" value="P:phosphorelay signal transduction system"/>
    <property type="evidence" value="ECO:0007669"/>
    <property type="project" value="InterPro"/>
</dbReference>
<gene>
    <name evidence="10" type="ORF">GCM10011387_21990</name>
</gene>
<dbReference type="Gene3D" id="3.40.50.300">
    <property type="entry name" value="P-loop containing nucleotide triphosphate hydrolases"/>
    <property type="match status" value="1"/>
</dbReference>
<protein>
    <submittedName>
        <fullName evidence="10">Sigma-54-dependent Fis family transcriptional regulator</fullName>
    </submittedName>
</protein>
<keyword evidence="4" id="KW-0238">DNA-binding</keyword>
<dbReference type="FunFam" id="1.10.8.60:FF:000014">
    <property type="entry name" value="DNA-binding transcriptional regulator NtrC"/>
    <property type="match status" value="1"/>
</dbReference>
<evidence type="ECO:0000256" key="6">
    <source>
        <dbReference type="ARBA" id="ARBA00023163"/>
    </source>
</evidence>
<dbReference type="PROSITE" id="PS00676">
    <property type="entry name" value="SIGMA54_INTERACT_2"/>
    <property type="match status" value="1"/>
</dbReference>
<dbReference type="Pfam" id="PF00158">
    <property type="entry name" value="Sigma54_activat"/>
    <property type="match status" value="1"/>
</dbReference>
<evidence type="ECO:0000256" key="7">
    <source>
        <dbReference type="PROSITE-ProRule" id="PRU00169"/>
    </source>
</evidence>
<evidence type="ECO:0000256" key="2">
    <source>
        <dbReference type="ARBA" id="ARBA00022840"/>
    </source>
</evidence>
<dbReference type="InterPro" id="IPR058031">
    <property type="entry name" value="AAA_lid_NorR"/>
</dbReference>
<dbReference type="PROSITE" id="PS50110">
    <property type="entry name" value="RESPONSE_REGULATORY"/>
    <property type="match status" value="1"/>
</dbReference>
<keyword evidence="3" id="KW-0805">Transcription regulation</keyword>
<dbReference type="PRINTS" id="PR01590">
    <property type="entry name" value="HTHFIS"/>
</dbReference>
<evidence type="ECO:0000256" key="1">
    <source>
        <dbReference type="ARBA" id="ARBA00022741"/>
    </source>
</evidence>
<sequence>MIDATVLVIDDDDDILLSARLLLKQHFQQVVTCKSPREINVLLSRNEVDIILLDMNYQKGSSDGREGLYWLEHILSIDKDYVVILMTAYGNVELAVQAIKKGATDFILKPWENEKLFATLSAAAKLRHSNKKVNKLEKLHTSLQTDMARRFEHIVGASEPIQKLQGVLLKVAPTDANILILGENGTGKQVFAYEIHKHSQRKNGVFMHVDLGSLTENLFESELFGYAKGAFTDAKEDKPGRFEMAEGGTIFLDEIGNLSLPLQAKLLSVIQNRTVNRLGESRERKINVRLVTATNMPLSEMVTKGTFRQDLLFRINTVELLLPPLSKRGSDILLLASHFLQTFNNKYHRNIQKFDSKAEALLLRYHWPGNVRELQHVIERAVIMTDGLQITEEDLQLNPQKFGGNAAPTVQEEMALGDMEKLMVQRAIEKHKGNISRAASELGLTRAALYRRIEKFDL</sequence>
<dbReference type="PROSITE" id="PS50045">
    <property type="entry name" value="SIGMA54_INTERACT_4"/>
    <property type="match status" value="1"/>
</dbReference>
<dbReference type="Gene3D" id="1.10.10.60">
    <property type="entry name" value="Homeodomain-like"/>
    <property type="match status" value="1"/>
</dbReference>
<dbReference type="SMART" id="SM00448">
    <property type="entry name" value="REC"/>
    <property type="match status" value="1"/>
</dbReference>
<evidence type="ECO:0000256" key="5">
    <source>
        <dbReference type="ARBA" id="ARBA00023159"/>
    </source>
</evidence>
<dbReference type="InterPro" id="IPR002197">
    <property type="entry name" value="HTH_Fis"/>
</dbReference>
<dbReference type="InterPro" id="IPR009057">
    <property type="entry name" value="Homeodomain-like_sf"/>
</dbReference>
<feature type="modified residue" description="4-aspartylphosphate" evidence="7">
    <location>
        <position position="54"/>
    </location>
</feature>
<dbReference type="SUPFAM" id="SSF52172">
    <property type="entry name" value="CheY-like"/>
    <property type="match status" value="1"/>
</dbReference>
<keyword evidence="2" id="KW-0067">ATP-binding</keyword>
<dbReference type="AlphaFoldDB" id="A0A916UD78"/>
<dbReference type="FunFam" id="3.40.50.300:FF:000006">
    <property type="entry name" value="DNA-binding transcriptional regulator NtrC"/>
    <property type="match status" value="1"/>
</dbReference>
<evidence type="ECO:0000313" key="11">
    <source>
        <dbReference type="Proteomes" id="UP000651668"/>
    </source>
</evidence>
<dbReference type="InterPro" id="IPR003593">
    <property type="entry name" value="AAA+_ATPase"/>
</dbReference>
<keyword evidence="1" id="KW-0547">Nucleotide-binding</keyword>
<evidence type="ECO:0000256" key="3">
    <source>
        <dbReference type="ARBA" id="ARBA00023015"/>
    </source>
</evidence>
<dbReference type="PANTHER" id="PTHR32071">
    <property type="entry name" value="TRANSCRIPTIONAL REGULATORY PROTEIN"/>
    <property type="match status" value="1"/>
</dbReference>
<dbReference type="Proteomes" id="UP000651668">
    <property type="component" value="Unassembled WGS sequence"/>
</dbReference>
<organism evidence="10 11">
    <name type="scientific">Pedobacter quisquiliarum</name>
    <dbReference type="NCBI Taxonomy" id="1834438"/>
    <lineage>
        <taxon>Bacteria</taxon>
        <taxon>Pseudomonadati</taxon>
        <taxon>Bacteroidota</taxon>
        <taxon>Sphingobacteriia</taxon>
        <taxon>Sphingobacteriales</taxon>
        <taxon>Sphingobacteriaceae</taxon>
        <taxon>Pedobacter</taxon>
    </lineage>
</organism>
<evidence type="ECO:0000259" key="9">
    <source>
        <dbReference type="PROSITE" id="PS50110"/>
    </source>
</evidence>
<evidence type="ECO:0000256" key="4">
    <source>
        <dbReference type="ARBA" id="ARBA00023125"/>
    </source>
</evidence>
<reference evidence="10" key="1">
    <citation type="journal article" date="2014" name="Int. J. Syst. Evol. Microbiol.">
        <title>Complete genome sequence of Corynebacterium casei LMG S-19264T (=DSM 44701T), isolated from a smear-ripened cheese.</title>
        <authorList>
            <consortium name="US DOE Joint Genome Institute (JGI-PGF)"/>
            <person name="Walter F."/>
            <person name="Albersmeier A."/>
            <person name="Kalinowski J."/>
            <person name="Ruckert C."/>
        </authorList>
    </citation>
    <scope>NUCLEOTIDE SEQUENCE</scope>
    <source>
        <strain evidence="10">CGMCC 1.15343</strain>
    </source>
</reference>
<dbReference type="Pfam" id="PF25601">
    <property type="entry name" value="AAA_lid_14"/>
    <property type="match status" value="1"/>
</dbReference>
<dbReference type="Gene3D" id="3.40.50.2300">
    <property type="match status" value="1"/>
</dbReference>
<dbReference type="SUPFAM" id="SSF52540">
    <property type="entry name" value="P-loop containing nucleoside triphosphate hydrolases"/>
    <property type="match status" value="1"/>
</dbReference>
<dbReference type="PROSITE" id="PS00688">
    <property type="entry name" value="SIGMA54_INTERACT_3"/>
    <property type="match status" value="1"/>
</dbReference>
<dbReference type="RefSeq" id="WP_188626957.1">
    <property type="nucleotide sequence ID" value="NZ_BMIL01000007.1"/>
</dbReference>
<dbReference type="InterPro" id="IPR025944">
    <property type="entry name" value="Sigma_54_int_dom_CS"/>
</dbReference>
<feature type="domain" description="Sigma-54 factor interaction" evidence="8">
    <location>
        <begin position="154"/>
        <end position="383"/>
    </location>
</feature>
<dbReference type="CDD" id="cd00009">
    <property type="entry name" value="AAA"/>
    <property type="match status" value="1"/>
</dbReference>
<keyword evidence="11" id="KW-1185">Reference proteome</keyword>
<reference evidence="10" key="2">
    <citation type="submission" date="2020-09" db="EMBL/GenBank/DDBJ databases">
        <authorList>
            <person name="Sun Q."/>
            <person name="Zhou Y."/>
        </authorList>
    </citation>
    <scope>NUCLEOTIDE SEQUENCE</scope>
    <source>
        <strain evidence="10">CGMCC 1.15343</strain>
    </source>
</reference>
<dbReference type="InterPro" id="IPR011006">
    <property type="entry name" value="CheY-like_superfamily"/>
</dbReference>
<dbReference type="GO" id="GO:0005524">
    <property type="term" value="F:ATP binding"/>
    <property type="evidence" value="ECO:0007669"/>
    <property type="project" value="UniProtKB-KW"/>
</dbReference>
<dbReference type="Pfam" id="PF02954">
    <property type="entry name" value="HTH_8"/>
    <property type="match status" value="1"/>
</dbReference>
<keyword evidence="5" id="KW-0010">Activator</keyword>
<dbReference type="InterPro" id="IPR002078">
    <property type="entry name" value="Sigma_54_int"/>
</dbReference>
<dbReference type="SMART" id="SM00382">
    <property type="entry name" value="AAA"/>
    <property type="match status" value="1"/>
</dbReference>
<dbReference type="Gene3D" id="1.10.8.60">
    <property type="match status" value="1"/>
</dbReference>
<dbReference type="PANTHER" id="PTHR32071:SF113">
    <property type="entry name" value="ALGINATE BIOSYNTHESIS TRANSCRIPTIONAL REGULATORY PROTEIN ALGB"/>
    <property type="match status" value="1"/>
</dbReference>
<dbReference type="GO" id="GO:0043565">
    <property type="term" value="F:sequence-specific DNA binding"/>
    <property type="evidence" value="ECO:0007669"/>
    <property type="project" value="InterPro"/>
</dbReference>
<name>A0A916UD78_9SPHI</name>
<dbReference type="SUPFAM" id="SSF46689">
    <property type="entry name" value="Homeodomain-like"/>
    <property type="match status" value="1"/>
</dbReference>
<evidence type="ECO:0000259" key="8">
    <source>
        <dbReference type="PROSITE" id="PS50045"/>
    </source>
</evidence>
<dbReference type="EMBL" id="BMIL01000007">
    <property type="protein sequence ID" value="GGC68220.1"/>
    <property type="molecule type" value="Genomic_DNA"/>
</dbReference>
<keyword evidence="7" id="KW-0597">Phosphoprotein</keyword>
<proteinExistence type="predicted"/>
<feature type="domain" description="Response regulatory" evidence="9">
    <location>
        <begin position="5"/>
        <end position="124"/>
    </location>
</feature>
<dbReference type="InterPro" id="IPR027417">
    <property type="entry name" value="P-loop_NTPase"/>
</dbReference>
<dbReference type="GO" id="GO:0006355">
    <property type="term" value="P:regulation of DNA-templated transcription"/>
    <property type="evidence" value="ECO:0007669"/>
    <property type="project" value="InterPro"/>
</dbReference>
<dbReference type="Pfam" id="PF00072">
    <property type="entry name" value="Response_reg"/>
    <property type="match status" value="1"/>
</dbReference>
<keyword evidence="6" id="KW-0804">Transcription</keyword>
<accession>A0A916UD78</accession>
<dbReference type="InterPro" id="IPR025943">
    <property type="entry name" value="Sigma_54_int_dom_ATP-bd_2"/>
</dbReference>
<comment type="caution">
    <text evidence="10">The sequence shown here is derived from an EMBL/GenBank/DDBJ whole genome shotgun (WGS) entry which is preliminary data.</text>
</comment>